<dbReference type="Pfam" id="PF00248">
    <property type="entry name" value="Aldo_ket_red"/>
    <property type="match status" value="1"/>
</dbReference>
<dbReference type="AlphaFoldDB" id="A0A1H1QZF6"/>
<accession>A0A1H1QZF6</accession>
<dbReference type="PANTHER" id="PTHR43312">
    <property type="entry name" value="D-THREO-ALDOSE 1-DEHYDROGENASE"/>
    <property type="match status" value="1"/>
</dbReference>
<dbReference type="InterPro" id="IPR036812">
    <property type="entry name" value="NAD(P)_OxRdtase_dom_sf"/>
</dbReference>
<dbReference type="PANTHER" id="PTHR43312:SF1">
    <property type="entry name" value="NADP-DEPENDENT OXIDOREDUCTASE DOMAIN-CONTAINING PROTEIN"/>
    <property type="match status" value="1"/>
</dbReference>
<organism evidence="2 3">
    <name type="scientific">Microlunatus soli</name>
    <dbReference type="NCBI Taxonomy" id="630515"/>
    <lineage>
        <taxon>Bacteria</taxon>
        <taxon>Bacillati</taxon>
        <taxon>Actinomycetota</taxon>
        <taxon>Actinomycetes</taxon>
        <taxon>Propionibacteriales</taxon>
        <taxon>Propionibacteriaceae</taxon>
        <taxon>Microlunatus</taxon>
    </lineage>
</organism>
<dbReference type="CDD" id="cd19097">
    <property type="entry name" value="AKR_unchar"/>
    <property type="match status" value="1"/>
</dbReference>
<sequence>MEHDFKLAGRMATRLPTDDDRHVPSGRLVLGAAQFGQPYGNGPDRSAPSDRAVGDILDRALRHGVEDLDTARAYGDSEAAVGRAVRDRPGIRIVTKIEPLPAEINFGSSRAVAAAVRASADTSLAALGTGRVDTVLLHRARDAVCAHGAAVDELRALVGAGMASRWGVSLSTPTELAAVHRLPDLGYVQLPFNLLDRRWKAAPTASLLAGTDVHVTVRSALLQGLLVGSDPARWPTAPGVDPAAIIAELHRLASELGRTDPLELAIGYVLGHDWVDAVVLGLRRPDQLTALLDAVAAPPLDEDQIRYVEHCIPAGPDDLIDPSRWRFRRRPTKGTR</sequence>
<evidence type="ECO:0000313" key="3">
    <source>
        <dbReference type="Proteomes" id="UP000199103"/>
    </source>
</evidence>
<dbReference type="Proteomes" id="UP000199103">
    <property type="component" value="Chromosome I"/>
</dbReference>
<evidence type="ECO:0000313" key="2">
    <source>
        <dbReference type="EMBL" id="SDS28887.1"/>
    </source>
</evidence>
<evidence type="ECO:0000259" key="1">
    <source>
        <dbReference type="Pfam" id="PF00248"/>
    </source>
</evidence>
<dbReference type="OrthoDB" id="9805604at2"/>
<protein>
    <submittedName>
        <fullName evidence="2">Aldo/keto reductase family protein</fullName>
    </submittedName>
</protein>
<dbReference type="SUPFAM" id="SSF51430">
    <property type="entry name" value="NAD(P)-linked oxidoreductase"/>
    <property type="match status" value="1"/>
</dbReference>
<dbReference type="Gene3D" id="3.20.20.100">
    <property type="entry name" value="NADP-dependent oxidoreductase domain"/>
    <property type="match status" value="1"/>
</dbReference>
<proteinExistence type="predicted"/>
<dbReference type="STRING" id="630515.SAMN04489812_1451"/>
<name>A0A1H1QZF6_9ACTN</name>
<reference evidence="2 3" key="1">
    <citation type="submission" date="2016-10" db="EMBL/GenBank/DDBJ databases">
        <authorList>
            <person name="de Groot N.N."/>
        </authorList>
    </citation>
    <scope>NUCLEOTIDE SEQUENCE [LARGE SCALE GENOMIC DNA]</scope>
    <source>
        <strain evidence="2 3">DSM 21800</strain>
    </source>
</reference>
<dbReference type="RefSeq" id="WP_091522157.1">
    <property type="nucleotide sequence ID" value="NZ_LT629772.1"/>
</dbReference>
<feature type="domain" description="NADP-dependent oxidoreductase" evidence="1">
    <location>
        <begin position="27"/>
        <end position="311"/>
    </location>
</feature>
<dbReference type="InterPro" id="IPR053135">
    <property type="entry name" value="AKR2_Oxidoreductase"/>
</dbReference>
<gene>
    <name evidence="2" type="ORF">SAMN04489812_1451</name>
</gene>
<dbReference type="EMBL" id="LT629772">
    <property type="protein sequence ID" value="SDS28887.1"/>
    <property type="molecule type" value="Genomic_DNA"/>
</dbReference>
<keyword evidence="3" id="KW-1185">Reference proteome</keyword>
<dbReference type="InterPro" id="IPR023210">
    <property type="entry name" value="NADP_OxRdtase_dom"/>
</dbReference>